<accession>A0A0F9MHP8</accession>
<dbReference type="Gene3D" id="3.40.50.12780">
    <property type="entry name" value="N-terminal domain of ligase-like"/>
    <property type="match status" value="1"/>
</dbReference>
<dbReference type="AlphaFoldDB" id="A0A0F9MHP8"/>
<dbReference type="Pfam" id="PF13193">
    <property type="entry name" value="AMP-binding_C"/>
    <property type="match status" value="1"/>
</dbReference>
<dbReference type="InterPro" id="IPR025110">
    <property type="entry name" value="AMP-bd_C"/>
</dbReference>
<feature type="domain" description="AMP-dependent synthetase/ligase" evidence="1">
    <location>
        <begin position="12"/>
        <end position="369"/>
    </location>
</feature>
<dbReference type="InterPro" id="IPR020845">
    <property type="entry name" value="AMP-binding_CS"/>
</dbReference>
<dbReference type="InterPro" id="IPR050237">
    <property type="entry name" value="ATP-dep_AMP-bd_enzyme"/>
</dbReference>
<dbReference type="InterPro" id="IPR042099">
    <property type="entry name" value="ANL_N_sf"/>
</dbReference>
<feature type="domain" description="AMP-binding enzyme C-terminal" evidence="2">
    <location>
        <begin position="420"/>
        <end position="495"/>
    </location>
</feature>
<gene>
    <name evidence="3" type="ORF">LCGC14_1382520</name>
</gene>
<organism evidence="3">
    <name type="scientific">marine sediment metagenome</name>
    <dbReference type="NCBI Taxonomy" id="412755"/>
    <lineage>
        <taxon>unclassified sequences</taxon>
        <taxon>metagenomes</taxon>
        <taxon>ecological metagenomes</taxon>
    </lineage>
</organism>
<sequence length="506" mass="55440">MYTNLGQVMPHGAAKYDNRVALVFKGVEFTYNRLNDLSAKLANGLKGLGVEPGDRVTLYSQNRWEWIIGYYAVLRLGAVINPINVMLTPDEVVYVTKDCGAKVLLASVDKGTPIIARQSETPLQHIILFGNELPAGAVSFNQLISENDSNLPELDIDPLAMSTIGYTSGTTGHPKGAMLSHQAIVLNSALTSNLHARTGDDICYTSLPCAHVYGNVVMNGAFFLGGKLILHDRFEPAETMELIQTYGATVFDGVPTMYFFMLAQPDFDRFDLSSLRLCAVGGQTMPEPKMREVEDRFGCPLIELWGMTELGGLGTTFPAYGPNKHGSIGIQLPYVECRIADVEDANKTLPPDEVGELMVRGPIVMMGYFGNEEKTKETIEPDGWLHTGDVAQMDGEGCVYIVDRKKDMILTAGYNVYPAEIERVVAGHPAVALVAVGSVPDEMKGELAKAYIVLKEGINATEQEIIEFCHESLAAYKVPRLVQFVSDVPKTSTGKVMRRMLRTLDE</sequence>
<comment type="caution">
    <text evidence="3">The sequence shown here is derived from an EMBL/GenBank/DDBJ whole genome shotgun (WGS) entry which is preliminary data.</text>
</comment>
<protein>
    <recommendedName>
        <fullName evidence="4">Long-chain-fatty-acid--CoA ligase</fullName>
    </recommendedName>
</protein>
<dbReference type="EMBL" id="LAZR01008847">
    <property type="protein sequence ID" value="KKM76205.1"/>
    <property type="molecule type" value="Genomic_DNA"/>
</dbReference>
<name>A0A0F9MHP8_9ZZZZ</name>
<dbReference type="Pfam" id="PF00501">
    <property type="entry name" value="AMP-binding"/>
    <property type="match status" value="1"/>
</dbReference>
<evidence type="ECO:0000313" key="3">
    <source>
        <dbReference type="EMBL" id="KKM76205.1"/>
    </source>
</evidence>
<dbReference type="PROSITE" id="PS00455">
    <property type="entry name" value="AMP_BINDING"/>
    <property type="match status" value="1"/>
</dbReference>
<dbReference type="InterPro" id="IPR045851">
    <property type="entry name" value="AMP-bd_C_sf"/>
</dbReference>
<dbReference type="Gene3D" id="3.30.300.30">
    <property type="match status" value="1"/>
</dbReference>
<evidence type="ECO:0000259" key="1">
    <source>
        <dbReference type="Pfam" id="PF00501"/>
    </source>
</evidence>
<dbReference type="PANTHER" id="PTHR43767:SF1">
    <property type="entry name" value="NONRIBOSOMAL PEPTIDE SYNTHASE PES1 (EUROFUNG)-RELATED"/>
    <property type="match status" value="1"/>
</dbReference>
<evidence type="ECO:0008006" key="4">
    <source>
        <dbReference type="Google" id="ProtNLM"/>
    </source>
</evidence>
<dbReference type="PANTHER" id="PTHR43767">
    <property type="entry name" value="LONG-CHAIN-FATTY-ACID--COA LIGASE"/>
    <property type="match status" value="1"/>
</dbReference>
<reference evidence="3" key="1">
    <citation type="journal article" date="2015" name="Nature">
        <title>Complex archaea that bridge the gap between prokaryotes and eukaryotes.</title>
        <authorList>
            <person name="Spang A."/>
            <person name="Saw J.H."/>
            <person name="Jorgensen S.L."/>
            <person name="Zaremba-Niedzwiedzka K."/>
            <person name="Martijn J."/>
            <person name="Lind A.E."/>
            <person name="van Eijk R."/>
            <person name="Schleper C."/>
            <person name="Guy L."/>
            <person name="Ettema T.J."/>
        </authorList>
    </citation>
    <scope>NUCLEOTIDE SEQUENCE</scope>
</reference>
<proteinExistence type="predicted"/>
<evidence type="ECO:0000259" key="2">
    <source>
        <dbReference type="Pfam" id="PF13193"/>
    </source>
</evidence>
<dbReference type="SUPFAM" id="SSF56801">
    <property type="entry name" value="Acetyl-CoA synthetase-like"/>
    <property type="match status" value="1"/>
</dbReference>
<dbReference type="InterPro" id="IPR000873">
    <property type="entry name" value="AMP-dep_synth/lig_dom"/>
</dbReference>
<dbReference type="GO" id="GO:0016878">
    <property type="term" value="F:acid-thiol ligase activity"/>
    <property type="evidence" value="ECO:0007669"/>
    <property type="project" value="UniProtKB-ARBA"/>
</dbReference>